<dbReference type="GO" id="GO:0004523">
    <property type="term" value="F:RNA-DNA hybrid ribonuclease activity"/>
    <property type="evidence" value="ECO:0007669"/>
    <property type="project" value="InterPro"/>
</dbReference>
<evidence type="ECO:0000259" key="7">
    <source>
        <dbReference type="PROSITE" id="PS50994"/>
    </source>
</evidence>
<dbReference type="InterPro" id="IPR036397">
    <property type="entry name" value="RNaseH_sf"/>
</dbReference>
<keyword evidence="5" id="KW-0378">Hydrolase</keyword>
<dbReference type="eggNOG" id="KOG0017">
    <property type="taxonomic scope" value="Eukaryota"/>
</dbReference>
<dbReference type="InterPro" id="IPR043502">
    <property type="entry name" value="DNA/RNA_pol_sf"/>
</dbReference>
<dbReference type="SUPFAM" id="SSF56672">
    <property type="entry name" value="DNA/RNA polymerases"/>
    <property type="match status" value="1"/>
</dbReference>
<dbReference type="InterPro" id="IPR041373">
    <property type="entry name" value="RT_RNaseH"/>
</dbReference>
<keyword evidence="9" id="KW-1185">Reference proteome</keyword>
<evidence type="ECO:0000256" key="2">
    <source>
        <dbReference type="ARBA" id="ARBA00022695"/>
    </source>
</evidence>
<dbReference type="PANTHER" id="PTHR48475">
    <property type="entry name" value="RIBONUCLEASE H"/>
    <property type="match status" value="1"/>
</dbReference>
<name>A0A0J8C2S7_BETVV</name>
<dbReference type="EMBL" id="KQ090125">
    <property type="protein sequence ID" value="KMT08060.1"/>
    <property type="molecule type" value="Genomic_DNA"/>
</dbReference>
<dbReference type="OMA" id="SVNTHAD"/>
<dbReference type="GO" id="GO:0003676">
    <property type="term" value="F:nucleic acid binding"/>
    <property type="evidence" value="ECO:0007669"/>
    <property type="project" value="InterPro"/>
</dbReference>
<evidence type="ECO:0000256" key="3">
    <source>
        <dbReference type="ARBA" id="ARBA00022722"/>
    </source>
</evidence>
<dbReference type="SUPFAM" id="SSF53098">
    <property type="entry name" value="Ribonuclease H-like"/>
    <property type="match status" value="2"/>
</dbReference>
<keyword evidence="2" id="KW-0548">Nucleotidyltransferase</keyword>
<dbReference type="PROSITE" id="PS50994">
    <property type="entry name" value="INTEGRASE"/>
    <property type="match status" value="1"/>
</dbReference>
<sequence>MTDCYSSNIAGNRSFRIQVEDTVDDERPPRGQGRHHAAVHLEGRSATPVIQENLDRPVTAGHLETVLNDFHTRMATVMEEKIKNNMLFFHISLVREAAEPLKGKSQEEPVESPVEICLNSERPERTLKIGSVLGSETKDALVALLREFEDVFAYTVEEMQGIDPEVVVHKLNIESGHKPVRQKKRHLGPARNQAVDQEVQKLLKSKFIRETFYPDWIANVVMVTKPNGTWRMCVDYTDLNMAYPKDSFLLPKIDRLVDSTAGNALLSFMDAYSVFHQIRMWPEDQDKTSFITEKGLYGWLRMAFDLRNAPVTFQRLINTVFQPQLGRNMEAYIDVMIVKSQEEMHHLEDLRETFTTLRKYKLKLNPHKCVFGVVAGKFLGFLVNQRGIEANPDADGRYSSIEKFGLALLMASWKLRPYFLAHSILVYTDQPLRQVLHKMDASGRMLKWVVVLNMFDLSFEPRKAIKGKALADFIVELTRPTIEPVQDPAEGKRHWTLMVDESSTTNGCGAGIIFQSPEGDKFEYAMKFQFQASNNEAEYEALLAGIKMCKAAGALEIEAKTDSLLVVSQVNGDFECKEASMRKYMNLIKEEVKSLKRFVLDQVPRSENHQADALSKLASSAEGDGPRTVFWEVKAAKSIDSKEVLFLSCEGDWMSPIIDYTNSGRLPLDPLDAKYVKTKDKWIELWNGSLYKRSFNRPLLKCISRKDVIEVLKELHEGAYTSHIGGRALREKALRTVYFWPTLKEDALLYAKKLAGQKKFVIVAVDYFTKWVEAEAMRGITTNDVKGFVWKNLSTRFGMPQSIVFDNGPQFETPKLRQWLADQGIKAHFAAVAHPLANGQVESFNKTPSAGIKKKLDNARGLWFEELQLVLWSIRTTTKNSTGETPFMLVYGSEVVLPI</sequence>
<dbReference type="InterPro" id="IPR043128">
    <property type="entry name" value="Rev_trsase/Diguanyl_cyclase"/>
</dbReference>
<keyword evidence="4" id="KW-0255">Endonuclease</keyword>
<evidence type="ECO:0000313" key="8">
    <source>
        <dbReference type="EMBL" id="KMT08060.1"/>
    </source>
</evidence>
<dbReference type="Gramene" id="KMT08060">
    <property type="protein sequence ID" value="KMT08060"/>
    <property type="gene ID" value="BVRB_6g144140"/>
</dbReference>
<keyword evidence="3" id="KW-0540">Nuclease</keyword>
<dbReference type="GO" id="GO:0015074">
    <property type="term" value="P:DNA integration"/>
    <property type="evidence" value="ECO:0007669"/>
    <property type="project" value="InterPro"/>
</dbReference>
<dbReference type="Pfam" id="PF00078">
    <property type="entry name" value="RVT_1"/>
    <property type="match status" value="1"/>
</dbReference>
<evidence type="ECO:0000256" key="1">
    <source>
        <dbReference type="ARBA" id="ARBA00022679"/>
    </source>
</evidence>
<dbReference type="Proteomes" id="UP000035740">
    <property type="component" value="Chromosome 6"/>
</dbReference>
<dbReference type="PANTHER" id="PTHR48475:SF2">
    <property type="entry name" value="RIBONUCLEASE H"/>
    <property type="match status" value="1"/>
</dbReference>
<dbReference type="GO" id="GO:0003964">
    <property type="term" value="F:RNA-directed DNA polymerase activity"/>
    <property type="evidence" value="ECO:0007669"/>
    <property type="project" value="UniProtKB-KW"/>
</dbReference>
<dbReference type="Pfam" id="PF13456">
    <property type="entry name" value="RVT_3"/>
    <property type="match status" value="1"/>
</dbReference>
<dbReference type="InterPro" id="IPR001584">
    <property type="entry name" value="Integrase_cat-core"/>
</dbReference>
<dbReference type="InterPro" id="IPR012337">
    <property type="entry name" value="RNaseH-like_sf"/>
</dbReference>
<evidence type="ECO:0000256" key="4">
    <source>
        <dbReference type="ARBA" id="ARBA00022759"/>
    </source>
</evidence>
<dbReference type="AlphaFoldDB" id="A0A0J8C2S7"/>
<proteinExistence type="predicted"/>
<dbReference type="Gene3D" id="1.10.340.70">
    <property type="match status" value="1"/>
</dbReference>
<keyword evidence="6" id="KW-0695">RNA-directed DNA polymerase</keyword>
<evidence type="ECO:0000256" key="5">
    <source>
        <dbReference type="ARBA" id="ARBA00022801"/>
    </source>
</evidence>
<dbReference type="Pfam" id="PF00665">
    <property type="entry name" value="rve"/>
    <property type="match status" value="1"/>
</dbReference>
<accession>A0A0J8C2S7</accession>
<evidence type="ECO:0000313" key="9">
    <source>
        <dbReference type="Proteomes" id="UP000035740"/>
    </source>
</evidence>
<dbReference type="InterPro" id="IPR000477">
    <property type="entry name" value="RT_dom"/>
</dbReference>
<evidence type="ECO:0000256" key="6">
    <source>
        <dbReference type="ARBA" id="ARBA00022918"/>
    </source>
</evidence>
<dbReference type="CDD" id="cd01647">
    <property type="entry name" value="RT_LTR"/>
    <property type="match status" value="1"/>
</dbReference>
<dbReference type="InterPro" id="IPR002156">
    <property type="entry name" value="RNaseH_domain"/>
</dbReference>
<dbReference type="CDD" id="cd09279">
    <property type="entry name" value="RNase_HI_like"/>
    <property type="match status" value="1"/>
</dbReference>
<organism evidence="8 9">
    <name type="scientific">Beta vulgaris subsp. vulgaris</name>
    <name type="common">Beet</name>
    <dbReference type="NCBI Taxonomy" id="3555"/>
    <lineage>
        <taxon>Eukaryota</taxon>
        <taxon>Viridiplantae</taxon>
        <taxon>Streptophyta</taxon>
        <taxon>Embryophyta</taxon>
        <taxon>Tracheophyta</taxon>
        <taxon>Spermatophyta</taxon>
        <taxon>Magnoliopsida</taxon>
        <taxon>eudicotyledons</taxon>
        <taxon>Gunneridae</taxon>
        <taxon>Pentapetalae</taxon>
        <taxon>Caryophyllales</taxon>
        <taxon>Chenopodiaceae</taxon>
        <taxon>Betoideae</taxon>
        <taxon>Beta</taxon>
    </lineage>
</organism>
<dbReference type="Gene3D" id="3.10.10.10">
    <property type="entry name" value="HIV Type 1 Reverse Transcriptase, subunit A, domain 1"/>
    <property type="match status" value="1"/>
</dbReference>
<protein>
    <recommendedName>
        <fullName evidence="7">Integrase catalytic domain-containing protein</fullName>
    </recommendedName>
</protein>
<dbReference type="OrthoDB" id="1738821at2759"/>
<gene>
    <name evidence="8" type="ORF">BVRB_6g144140</name>
</gene>
<feature type="domain" description="Integrase catalytic" evidence="7">
    <location>
        <begin position="732"/>
        <end position="894"/>
    </location>
</feature>
<keyword evidence="1" id="KW-0808">Transferase</keyword>
<dbReference type="Gene3D" id="3.30.420.10">
    <property type="entry name" value="Ribonuclease H-like superfamily/Ribonuclease H"/>
    <property type="match status" value="2"/>
</dbReference>
<dbReference type="Pfam" id="PF17917">
    <property type="entry name" value="RT_RNaseH"/>
    <property type="match status" value="1"/>
</dbReference>
<reference evidence="8 9" key="1">
    <citation type="journal article" date="2014" name="Nature">
        <title>The genome of the recently domesticated crop plant sugar beet (Beta vulgaris).</title>
        <authorList>
            <person name="Dohm J.C."/>
            <person name="Minoche A.E."/>
            <person name="Holtgrawe D."/>
            <person name="Capella-Gutierrez S."/>
            <person name="Zakrzewski F."/>
            <person name="Tafer H."/>
            <person name="Rupp O."/>
            <person name="Sorensen T.R."/>
            <person name="Stracke R."/>
            <person name="Reinhardt R."/>
            <person name="Goesmann A."/>
            <person name="Kraft T."/>
            <person name="Schulz B."/>
            <person name="Stadler P.F."/>
            <person name="Schmidt T."/>
            <person name="Gabaldon T."/>
            <person name="Lehrach H."/>
            <person name="Weisshaar B."/>
            <person name="Himmelbauer H."/>
        </authorList>
    </citation>
    <scope>NUCLEOTIDE SEQUENCE [LARGE SCALE GENOMIC DNA]</scope>
    <source>
        <tissue evidence="8">Taproot</tissue>
    </source>
</reference>
<dbReference type="Gene3D" id="3.30.70.270">
    <property type="match status" value="1"/>
</dbReference>